<dbReference type="PANTHER" id="PTHR42776">
    <property type="entry name" value="SERINE PEPTIDASE S9 FAMILY MEMBER"/>
    <property type="match status" value="1"/>
</dbReference>
<evidence type="ECO:0000256" key="2">
    <source>
        <dbReference type="SAM" id="SignalP"/>
    </source>
</evidence>
<dbReference type="EMBL" id="JBBUTH010000011">
    <property type="protein sequence ID" value="MEK8053201.1"/>
    <property type="molecule type" value="Genomic_DNA"/>
</dbReference>
<keyword evidence="2" id="KW-0732">Signal</keyword>
<reference evidence="4 5" key="1">
    <citation type="submission" date="2024-04" db="EMBL/GenBank/DDBJ databases">
        <title>Novel species of the genus Ideonella isolated from streams.</title>
        <authorList>
            <person name="Lu H."/>
        </authorList>
    </citation>
    <scope>NUCLEOTIDE SEQUENCE [LARGE SCALE GENOMIC DNA]</scope>
    <source>
        <strain evidence="4 5">DXS22W</strain>
    </source>
</reference>
<name>A0ABU9CMZ8_9BURK</name>
<sequence>MSNAVACPARATPAAGIARRAGWLLAACLALHGGGLRAQPAATTATTTANAAAPLPVEVFYRHAELGDVALSPSGRRLGAIVNVQGRRALAVLPVDGQGAPTVVAALSDADVRNFHWLGDERLVYQLIDLNRGSGAQGGWEGLFSVQADGQDTRMLVRTRWDFLVARPAMGRQPLEPYHELLAVPHGSTDEVVVGRMVWDGHGELREVVPLRLNVATQTTRSLAQGMPDRVTDWVFDPRGEPRVGLSAQGGQSIVHWRGPGDTAWREIARRPSTRVGWRPHSVDGQGVLYVTVPGGADGSVALHRFDFAAGRPEPEALVRAPGFDFDGRLITAADSGTVLGVRTETDAEVTRWFHAGLASWQIEADELLRGRVNRLQCRRCDSDDPVVLVRSWSDQHPGELWLLRPRRSEGRWQPLGPVRKDVDPRRMATLDFHRVPTRDGLQMPLWLTLPAGAARDRRPRPAVVWVHGGPWVRGGRWAWDEDAQFLASRGYVVLAPEYRGSTGYGARWFEAGRKQWGRAMQDDLVDALNWAVGQGHVDPKRVCIAGASYGGYAALMAPLRHPGVFRCSVSWVGVTDPRALMNRWDAWQDFSDEVRRYNWPQLVGDPVADAALLDEATPVLHAARWQIPLLMAYGAKDHRVPLAQGEAFVDALRRAGKPEPEWIVYPDEGHGWLKPENRYDFARRMAAFLARHLD</sequence>
<proteinExistence type="predicted"/>
<keyword evidence="1" id="KW-0378">Hydrolase</keyword>
<dbReference type="PANTHER" id="PTHR42776:SF27">
    <property type="entry name" value="DIPEPTIDYL PEPTIDASE FAMILY MEMBER 6"/>
    <property type="match status" value="1"/>
</dbReference>
<organism evidence="4 5">
    <name type="scientific">Pseudaquabacterium inlustre</name>
    <dbReference type="NCBI Taxonomy" id="2984192"/>
    <lineage>
        <taxon>Bacteria</taxon>
        <taxon>Pseudomonadati</taxon>
        <taxon>Pseudomonadota</taxon>
        <taxon>Betaproteobacteria</taxon>
        <taxon>Burkholderiales</taxon>
        <taxon>Sphaerotilaceae</taxon>
        <taxon>Pseudaquabacterium</taxon>
    </lineage>
</organism>
<comment type="caution">
    <text evidence="4">The sequence shown here is derived from an EMBL/GenBank/DDBJ whole genome shotgun (WGS) entry which is preliminary data.</text>
</comment>
<evidence type="ECO:0000256" key="1">
    <source>
        <dbReference type="ARBA" id="ARBA00022801"/>
    </source>
</evidence>
<accession>A0ABU9CMZ8</accession>
<dbReference type="Gene3D" id="3.40.50.1820">
    <property type="entry name" value="alpha/beta hydrolase"/>
    <property type="match status" value="1"/>
</dbReference>
<evidence type="ECO:0000313" key="4">
    <source>
        <dbReference type="EMBL" id="MEK8053201.1"/>
    </source>
</evidence>
<dbReference type="Proteomes" id="UP001365405">
    <property type="component" value="Unassembled WGS sequence"/>
</dbReference>
<evidence type="ECO:0000259" key="3">
    <source>
        <dbReference type="Pfam" id="PF00326"/>
    </source>
</evidence>
<dbReference type="InterPro" id="IPR029058">
    <property type="entry name" value="AB_hydrolase_fold"/>
</dbReference>
<dbReference type="SUPFAM" id="SSF53474">
    <property type="entry name" value="alpha/beta-Hydrolases"/>
    <property type="match status" value="1"/>
</dbReference>
<feature type="domain" description="Peptidase S9 prolyl oligopeptidase catalytic" evidence="3">
    <location>
        <begin position="481"/>
        <end position="694"/>
    </location>
</feature>
<keyword evidence="5" id="KW-1185">Reference proteome</keyword>
<dbReference type="SUPFAM" id="SSF69304">
    <property type="entry name" value="Tricorn protease N-terminal domain"/>
    <property type="match status" value="1"/>
</dbReference>
<evidence type="ECO:0000313" key="5">
    <source>
        <dbReference type="Proteomes" id="UP001365405"/>
    </source>
</evidence>
<feature type="chain" id="PRO_5045926171" evidence="2">
    <location>
        <begin position="39"/>
        <end position="695"/>
    </location>
</feature>
<dbReference type="RefSeq" id="WP_341412945.1">
    <property type="nucleotide sequence ID" value="NZ_JBBUTH010000011.1"/>
</dbReference>
<gene>
    <name evidence="4" type="ORF">AACH10_23300</name>
</gene>
<dbReference type="InterPro" id="IPR001375">
    <property type="entry name" value="Peptidase_S9_cat"/>
</dbReference>
<dbReference type="Pfam" id="PF00326">
    <property type="entry name" value="Peptidase_S9"/>
    <property type="match status" value="1"/>
</dbReference>
<protein>
    <submittedName>
        <fullName evidence="4">Prolyl oligopeptidase family serine peptidase</fullName>
    </submittedName>
</protein>
<feature type="signal peptide" evidence="2">
    <location>
        <begin position="1"/>
        <end position="38"/>
    </location>
</feature>